<dbReference type="FunFam" id="1.20.1070.10:FF:000393">
    <property type="entry name" value="Predicted protein"/>
    <property type="match status" value="1"/>
</dbReference>
<evidence type="ECO:0000256" key="18">
    <source>
        <dbReference type="RuleBase" id="RU000688"/>
    </source>
</evidence>
<keyword evidence="14 17" id="KW-1015">Disulfide bond</keyword>
<dbReference type="PROSITE" id="PS50022">
    <property type="entry name" value="FA58C_3"/>
    <property type="match status" value="5"/>
</dbReference>
<keyword evidence="18" id="KW-0807">Transducer</keyword>
<dbReference type="SUPFAM" id="SSF49899">
    <property type="entry name" value="Concanavalin A-like lectins/glucanases"/>
    <property type="match status" value="8"/>
</dbReference>
<dbReference type="SMART" id="SM00159">
    <property type="entry name" value="PTX"/>
    <property type="match status" value="1"/>
</dbReference>
<dbReference type="InterPro" id="IPR000421">
    <property type="entry name" value="FA58C"/>
</dbReference>
<dbReference type="PROSITE" id="PS50011">
    <property type="entry name" value="PROTEIN_KINASE_DOM"/>
    <property type="match status" value="1"/>
</dbReference>
<comment type="subcellular location">
    <subcellularLocation>
        <location evidence="1">Membrane</location>
    </subcellularLocation>
</comment>
<dbReference type="InterPro" id="IPR000859">
    <property type="entry name" value="CUB_dom"/>
</dbReference>
<dbReference type="SUPFAM" id="SSF56112">
    <property type="entry name" value="Protein kinase-like (PK-like)"/>
    <property type="match status" value="1"/>
</dbReference>
<dbReference type="Pfam" id="PF00754">
    <property type="entry name" value="F5_F8_type_C"/>
    <property type="match status" value="5"/>
</dbReference>
<dbReference type="Gene3D" id="3.10.100.10">
    <property type="entry name" value="Mannose-Binding Protein A, subunit A"/>
    <property type="match status" value="2"/>
</dbReference>
<evidence type="ECO:0000313" key="28">
    <source>
        <dbReference type="EMBL" id="CAH3034565.1"/>
    </source>
</evidence>
<evidence type="ECO:0000256" key="9">
    <source>
        <dbReference type="ARBA" id="ARBA00022782"/>
    </source>
</evidence>
<keyword evidence="6 18" id="KW-0812">Transmembrane</keyword>
<dbReference type="InterPro" id="IPR023415">
    <property type="entry name" value="LDLR_class-A_CS"/>
</dbReference>
<feature type="domain" description="F5/8 type C" evidence="22">
    <location>
        <begin position="2716"/>
        <end position="2869"/>
    </location>
</feature>
<feature type="transmembrane region" description="Helical" evidence="19">
    <location>
        <begin position="3898"/>
        <end position="3921"/>
    </location>
</feature>
<protein>
    <submittedName>
        <fullName evidence="28">Uncharacterized protein</fullName>
    </submittedName>
</protein>
<dbReference type="PRINTS" id="PR00020">
    <property type="entry name" value="MAMDOMAIN"/>
</dbReference>
<gene>
    <name evidence="28" type="ORF">PMEA_00010822</name>
</gene>
<dbReference type="InterPro" id="IPR008979">
    <property type="entry name" value="Galactose-bd-like_sf"/>
</dbReference>
<dbReference type="CDD" id="cd00112">
    <property type="entry name" value="LDLa"/>
    <property type="match status" value="2"/>
</dbReference>
<dbReference type="CDD" id="cd15137">
    <property type="entry name" value="7tmA_Relaxin_R"/>
    <property type="match status" value="1"/>
</dbReference>
<dbReference type="SMART" id="SM00220">
    <property type="entry name" value="S_TKc"/>
    <property type="match status" value="1"/>
</dbReference>
<dbReference type="SUPFAM" id="SSF81321">
    <property type="entry name" value="Family A G protein-coupled receptor-like"/>
    <property type="match status" value="1"/>
</dbReference>
<dbReference type="SMART" id="SM00365">
    <property type="entry name" value="LRR_SD22"/>
    <property type="match status" value="5"/>
</dbReference>
<dbReference type="EMBL" id="CALNXJ010000002">
    <property type="protein sequence ID" value="CAH3034565.1"/>
    <property type="molecule type" value="Genomic_DNA"/>
</dbReference>
<evidence type="ECO:0000313" key="29">
    <source>
        <dbReference type="Proteomes" id="UP001159428"/>
    </source>
</evidence>
<dbReference type="Pfam" id="PF00057">
    <property type="entry name" value="Ldl_recept_a"/>
    <property type="match status" value="2"/>
</dbReference>
<feature type="domain" description="Protein kinase" evidence="21">
    <location>
        <begin position="4003"/>
        <end position="4256"/>
    </location>
</feature>
<dbReference type="InterPro" id="IPR016187">
    <property type="entry name" value="CTDL_fold"/>
</dbReference>
<feature type="domain" description="Pentraxin (PTX)" evidence="27">
    <location>
        <begin position="2915"/>
        <end position="3113"/>
    </location>
</feature>
<feature type="domain" description="PA14" evidence="26">
    <location>
        <begin position="1188"/>
        <end position="1360"/>
    </location>
</feature>
<dbReference type="SMART" id="SM00137">
    <property type="entry name" value="MAM"/>
    <property type="match status" value="3"/>
</dbReference>
<feature type="domain" description="F5/8 type C" evidence="22">
    <location>
        <begin position="2396"/>
        <end position="2552"/>
    </location>
</feature>
<dbReference type="PROSITE" id="PS50060">
    <property type="entry name" value="MAM_2"/>
    <property type="match status" value="6"/>
</dbReference>
<feature type="domain" description="F5/8 type C" evidence="22">
    <location>
        <begin position="2239"/>
        <end position="2392"/>
    </location>
</feature>
<evidence type="ECO:0000259" key="26">
    <source>
        <dbReference type="PROSITE" id="PS51820"/>
    </source>
</evidence>
<dbReference type="PROSITE" id="PS00740">
    <property type="entry name" value="MAM_1"/>
    <property type="match status" value="1"/>
</dbReference>
<dbReference type="SUPFAM" id="SSF56436">
    <property type="entry name" value="C-type lectin-like"/>
    <property type="match status" value="2"/>
</dbReference>
<keyword evidence="15 18" id="KW-0675">Receptor</keyword>
<dbReference type="Pfam" id="PF00431">
    <property type="entry name" value="CUB"/>
    <property type="match status" value="1"/>
</dbReference>
<feature type="disulfide bond" evidence="17">
    <location>
        <begin position="1653"/>
        <end position="1668"/>
    </location>
</feature>
<evidence type="ECO:0000256" key="7">
    <source>
        <dbReference type="ARBA" id="ARBA00022723"/>
    </source>
</evidence>
<sequence length="4256" mass="481214">MYSEKARLNSPRKTGPQRMEFLYSMYSSTIETLSVYIKINGSEYRVWSRYGSQLSSDWIKGCVTLNYQGTYQVIIEGVVGVSNASNIAVDDVSFNKNQSCVSDGKTTPEEMFEVNCTFNESFCGWRSLWLSSDQVSWKRAGNKTGQNGDFAGNFIYTSQPNKENQSTHLLSPLMLGPKCFRFSYHMSGRNIERLDILLQVRSQQGDHLIWQKIGDQGNKWMQGSIGIGYTGEFQIVLKATPSKNYTSRIALDSFILTDGLCDDESELDSNQQGNCNFDENFCLWKNDLNFIFKWTPRGDRAPKYQTGPSGDHTSGTGLYIYIDASSPRQPGDTARLTSPWMRGPQCMTFFYHMFGSSMGCVVMYIRIQAAEKLQPIWLRSKDQGDRWTQGKLNINTNLTYQIIIDGIRGGGDSGDAALDDFTFQKGPCWQTDEITYYVSSYMGKDYKISSRPPEHSLYAEEFRFTLKHPEGLPTETSYFIYSEASKRHSFVREKLDLSDYDNYPLDVAVLDDNRPSPNCSKIYFINRDNMGPMISLDDHSALHCCKGNMKFTLCAFNVTEPDNRLTSGCQPGWYGVGKSCFMFYFESAREWRLARSLCHKQNSEMATAKSIDVLEALANQRKHLKFEDFDLFLGLKSKLRWTWVDGEKLSNARKGLWKPTEPSGDGKCGSLLSFVSWDSTWRGDGWGLNDEPCTGTGRYICEEPLDVPLPVALFFVGGINKTVNLSPNGTSMAVFSDITFAPGPFGNPDGSLLLGTSNSHAELKNRGEIDTRFSISVFAWVHLSNSSTGLIIDHGCSVTVFHSTLGVEVLFKERDSSKSYLLHKKGVLKANSWNFIGATYDYFSGVATIWVNESIVMREFISAKMELATHGNVIVGASKNRKMQYRGRISCLQFYDQALSVDQIMKVKVRCNKTASTSWCSPIFFPFHGGCFSLDTYSKVNWKQALNICNFKGGTLAKISGEGLRRAFSVVLEGIRSYRPGVTKYFIGMRGRHDDWTWFDGTSLNESLWVSGHPTRDVDNLGCAYLSAGLSRIKNGACKSHRYPLCQKRSEASLSNRSQTTCSSVLLPYESSLAIDKSYTTCFRSGRESNPWWQVNLDKHLYVISVVIIDKVDCCPRDSGIINVRVLNGPQGTDSTCSKSMEYDGVNQQFKFYCSPPALGNYLKITLKGNNVTLVLCQVIVQTIESLTEAMGVLRETWYRMKNDGARSKSILREHPFIQGPPGSRIVLPDFDAPIDLEDGYAQRLTAYLQVPQSGSYVFYAACDDSCELWKYNVIEYGFVKDNTESDESAQNRSPIISVNKVTRYLQWDRYEEQSSQPIILEKCRIYRMEMYGRDLSGNDHISVGMRRPNGDFERPILRKRLFWTKPGTRKLVVRLNDLETSVAAIVGSNIRMSGTYRFCCQGIYCPDCPLQLNLSTLRQNVTINPAVNMSCLNTSFETFFDTYREPGNYTVKISYSFLDHSGQILEERVLGNIYLKAVAVLKVCHFESGNCAGWTNLGSKEKWKFSQGHFAYIGRSSRVRLRTPLLSWKPTNEMVGVCLRFKYLMPTKSNSYLKVLLWETIEKREVLVWQLLGYHGQGWSVAQVVLPSSVAVQVMFEGGGFADDLVNVAIDDVSVKTENCVLLPYYAKPGFQCGEKQFQCNNGECVKSDLRCDGDLACKDQSDEENCGCPSNKFDCQDGKCIPAEAVCDGNNDCSDGDDENNCRNPCPLKYHCLDGSCISWSNTCKEIPFCGDGTNTPSVCGSGDCLLSDLSCSSDTSKELLKCKSSFRGHCSFDDNFCALKYDWNATFQWTKTSGKTPTENTGPRYDHTTFSKDGSYIYIEASPQMPGDAARLLSDWIEPNEEVCIQFWYHMYGSDIGNLSIYLKTNQSEKVVWTLLGNQGDQWRFGQTALNSRDAYKFIIEGTVGYGSSGDIALDDLTLLDGNCKTVITQKNLDCDFKGDTCDWQAQGRWTLSKDGSSIFLRHGAYAMRHSLFSPPNINTNEWKCLHLWYLIGGSDGYEASITVLLNMLKSNLTILLFFADKATSEATYTQTPLPRNFTDAQIEIVGTNELKLLAIRQVSFSKDSCEHIPKRRNDLHQHKPLGMENGEILDKKITSSSQVDMIHAAIQGRLHFQATPGKAGSWSAGSEDSIPWFQVDLDIQNTRVTGVATQGRNGPFAQWVTEYKLQYSNDGVSFKYYREPGQTTVKHFAGNVDQDAVVFHELNPPIRARYIRFRPVAWYKAASMRVELYQGVEECNRALGMENSEILSGQILASSQWDGYSVASQGRLFFEATRRKQGGWSAGKKNARQWFQVDLGSQYVKITGVATQGRQDHDEWVTSYKLNYGNDGKSFQYFKEKGEVEDKEFIGNVNRDSIVHHELYPAIKARYIRLQPLSWHNWISMRVELYGCSEECQTDLGLKNRAIPDAQLSASSQVDHYHAASQGRLEYEGEEWRSSAWSTLTNDKSQWLQIDLRSIYIKVTRVATQGRTGWHMIWQWVTHYMLQFSDDGENFTFFKELGKSAAKNFSGNSDSNTVVHNDLKPPIRARYIRFIPQAWYRHISMRVELYGFSMNVSECRQALGMQDGIISDGQITASSEYMGGYAAIQARLHFARIIAHKAGSWSAERNDLHQWLQVDLGSHYFRVIRVATQGRHDDSHWVTKYKLEYGNDGEKFHYYRGSGKISDKDFVGNYDRDTIVFSELNPPIYARFIRFRPQHWFGHIAMRVGVYGCQECTKPLGVSSGAISETQMSSSSQLDDAHAAVRGRLNSMATEDKGGSWSAASNNRRQWLEIDLRSQNINVTRVATQGSHDSRQWVTKYKLQYSKDGVNFQYYTEPMKTAHKIFDGNVEQHAVVYNELVPPITARFIRFRPLDWYGHISMRVELYGCQDDRPCDTSVDWCGWKNERGWKRIRHKDLDQVYQSEGGGGKGFSDNKNFEVHLPDSEYGYISLSNVVLDECCFTICFWLNTADSGFFMEYKNAGSAEENETLVFGIYCGKNTFLLQSGSERSEQSMDVMDSTWHHVCVSWDGKVGLLAVFKDGHRNFKLNEFMASLLKKPNEGVVTIGFRNKNGTASAILGKLSGVNIWSTLVTTEEILRMSYGCGTEVGNAMAWGKVRNGLIGKVEMQSRPTCNDGKRARLVVDTVDLEPNGTAVLVSPTYNRSNDGKSRCLRFRYMLRGSGDKTLTILQKTGSFHEIPIWMWKRNSGRGWIYGQVPLTSTTKFKILIKAQKSRKEDLIALTGVYVKEGLDCKLWPLSAKQACNEDLTDPSGYLFSPAYSGDVLNDIACTWYINVPRNNKIRLEFQDFHLPDHPTCKDCYLQIFDGSETSSPAIGRFCGYMYPPIVISSSNHLSIALRCAASSYKARFSIFYNSTAGMKRDISEFLLQVSKCPSSCKCEEFGGEVDKRILVTGEDLLNVPHDLPTNVGAVFFGQNRISQLREEDFINLLKLEYIDMSFNTLLRVDEDSFQNVTSVKTLRLDFNFIRALPVGALKRLSNLRVLDLGRNLLRVVFSKMLDGLSNLEVLSFRSNQIELLEYGAFKNQSNMTHLYLQDNKLKEVSNGIFKDLMKLKVLNLSKNELTAVSKETFQGLKSLEYLYLDSNKLTKVPPDAFNDLKNLKYLRLDRFIFCCYAKKSIEGVACDSPVDEFSSCDDLMKNKTLQVCIWILGILAFFGNLAVIIWRIIDKEENRVQSFLLTNLAFADMFMGVYLLAIAIMDARWQGEYFKHDHEWRSGWGCRTIGILSMLSSEVSVLILTIITMERFIAIVFPFKFKRLTIRSAVFTCTGVWIFGIVISVIPITGIDYFYDQNGDFGFYSRSAVCLPLQLSEGTPAAWQYSASFFIGMNSISFTFILVAYISIFLTVKRVTHSVRSTNLNRESAMAKRLVFIVMTDFCCWMPIIIISILSLIGNFSDPDKIAYVWIAVFVLPLNSSINPILYTFSTDRAKRSFRQEGKSVTGFVMKTLNRRTEDRLSCSSNISRKPFLSKVLSICSPQRKARVLKKPQLESVVVHANLKLIEEVNMFKDDTAGRKSIGYVTASCEEGGVFNMVLLKYFGEEMKEDWNREVGVVQSLSCDEHPQSNVLHYRWHCKTSDLNIEQGKTMLNALQGKSFLICFDFVSSSTLEDFICEKGTVIDFESICAVACDVLGAIEGLQEVGILHNNITTQNILISQCPRIPPIKAVLGGFSRASKLKEESAFTNEAIDKQSCFGSHVKQFGHLLATLLGHCHGSSEQVKLHEIMNLCFEETPEKRPTASFLRELLEEVWCTKGFSDSFV</sequence>
<feature type="transmembrane region" description="Helical" evidence="19">
    <location>
        <begin position="3645"/>
        <end position="3665"/>
    </location>
</feature>
<evidence type="ECO:0000259" key="21">
    <source>
        <dbReference type="PROSITE" id="PS50011"/>
    </source>
</evidence>
<dbReference type="Pfam" id="PF00629">
    <property type="entry name" value="MAM"/>
    <property type="match status" value="6"/>
</dbReference>
<dbReference type="PROSITE" id="PS51450">
    <property type="entry name" value="LRR"/>
    <property type="match status" value="1"/>
</dbReference>
<feature type="transmembrane region" description="Helical" evidence="19">
    <location>
        <begin position="3865"/>
        <end position="3892"/>
    </location>
</feature>
<dbReference type="PANTHER" id="PTHR24543">
    <property type="entry name" value="MULTICOPPER OXIDASE-RELATED"/>
    <property type="match status" value="1"/>
</dbReference>
<keyword evidence="12 19" id="KW-1133">Transmembrane helix</keyword>
<dbReference type="PROSITE" id="PS50068">
    <property type="entry name" value="LDLRA_2"/>
    <property type="match status" value="2"/>
</dbReference>
<dbReference type="Pfam" id="PF13385">
    <property type="entry name" value="Laminin_G_3"/>
    <property type="match status" value="1"/>
</dbReference>
<dbReference type="GO" id="GO:0030154">
    <property type="term" value="P:cell differentiation"/>
    <property type="evidence" value="ECO:0007669"/>
    <property type="project" value="UniProtKB-KW"/>
</dbReference>
<feature type="transmembrane region" description="Helical" evidence="19">
    <location>
        <begin position="3677"/>
        <end position="3697"/>
    </location>
</feature>
<dbReference type="Gene3D" id="2.60.120.290">
    <property type="entry name" value="Spermadhesin, CUB domain"/>
    <property type="match status" value="1"/>
</dbReference>
<evidence type="ECO:0000259" key="20">
    <source>
        <dbReference type="PROSITE" id="PS01180"/>
    </source>
</evidence>
<dbReference type="SUPFAM" id="SSF57424">
    <property type="entry name" value="LDL receptor-like module"/>
    <property type="match status" value="2"/>
</dbReference>
<dbReference type="InterPro" id="IPR001611">
    <property type="entry name" value="Leu-rich_rpt"/>
</dbReference>
<evidence type="ECO:0000256" key="8">
    <source>
        <dbReference type="ARBA" id="ARBA00022737"/>
    </source>
</evidence>
<dbReference type="PROSITE" id="PS50262">
    <property type="entry name" value="G_PROTEIN_RECEP_F1_2"/>
    <property type="match status" value="1"/>
</dbReference>
<feature type="domain" description="MAM" evidence="24">
    <location>
        <begin position="1483"/>
        <end position="1623"/>
    </location>
</feature>
<dbReference type="SMART" id="SM00231">
    <property type="entry name" value="FA58C"/>
    <property type="match status" value="5"/>
</dbReference>
<dbReference type="FunFam" id="2.60.120.290:FF:000005">
    <property type="entry name" value="Procollagen C-endopeptidase enhancer 1"/>
    <property type="match status" value="1"/>
</dbReference>
<keyword evidence="3" id="KW-0217">Developmental protein</keyword>
<evidence type="ECO:0000256" key="5">
    <source>
        <dbReference type="ARBA" id="ARBA00022674"/>
    </source>
</evidence>
<evidence type="ECO:0000256" key="17">
    <source>
        <dbReference type="PROSITE-ProRule" id="PRU00124"/>
    </source>
</evidence>
<feature type="disulfide bond" evidence="17">
    <location>
        <begin position="1677"/>
        <end position="1695"/>
    </location>
</feature>
<feature type="domain" description="F5/8 type C" evidence="22">
    <location>
        <begin position="2559"/>
        <end position="2713"/>
    </location>
</feature>
<keyword evidence="7" id="KW-0479">Metal-binding</keyword>
<name>A0AAU9VSF4_9CNID</name>
<dbReference type="GO" id="GO:0008201">
    <property type="term" value="F:heparin binding"/>
    <property type="evidence" value="ECO:0007669"/>
    <property type="project" value="UniProtKB-KW"/>
</dbReference>
<comment type="similarity">
    <text evidence="18">Belongs to the G-protein coupled receptor 1 family.</text>
</comment>
<evidence type="ECO:0000256" key="19">
    <source>
        <dbReference type="SAM" id="Phobius"/>
    </source>
</evidence>
<dbReference type="Proteomes" id="UP001159428">
    <property type="component" value="Unassembled WGS sequence"/>
</dbReference>
<keyword evidence="9" id="KW-0221">Differentiation</keyword>
<dbReference type="SUPFAM" id="SSF49785">
    <property type="entry name" value="Galactose-binding domain-like"/>
    <property type="match status" value="6"/>
</dbReference>
<proteinExistence type="inferred from homology"/>
<feature type="disulfide bond" evidence="17">
    <location>
        <begin position="1634"/>
        <end position="1646"/>
    </location>
</feature>
<dbReference type="SMART" id="SM00607">
    <property type="entry name" value="FTP"/>
    <property type="match status" value="1"/>
</dbReference>
<dbReference type="PROSITE" id="PS01180">
    <property type="entry name" value="CUB"/>
    <property type="match status" value="1"/>
</dbReference>
<dbReference type="CDD" id="cd00037">
    <property type="entry name" value="CLECT"/>
    <property type="match status" value="1"/>
</dbReference>
<dbReference type="InterPro" id="IPR036055">
    <property type="entry name" value="LDL_receptor-like_sf"/>
</dbReference>
<dbReference type="SMART" id="SM01381">
    <property type="entry name" value="7TM_GPCR_Srsx"/>
    <property type="match status" value="1"/>
</dbReference>
<evidence type="ECO:0000259" key="23">
    <source>
        <dbReference type="PROSITE" id="PS50041"/>
    </source>
</evidence>
<keyword evidence="4" id="KW-0433">Leucine-rich repeat</keyword>
<dbReference type="InterPro" id="IPR035914">
    <property type="entry name" value="Sperma_CUB_dom_sf"/>
</dbReference>
<dbReference type="Pfam" id="PF00059">
    <property type="entry name" value="Lectin_C"/>
    <property type="match status" value="2"/>
</dbReference>
<evidence type="ECO:0000256" key="15">
    <source>
        <dbReference type="ARBA" id="ARBA00023170"/>
    </source>
</evidence>
<evidence type="ECO:0000256" key="6">
    <source>
        <dbReference type="ARBA" id="ARBA00022692"/>
    </source>
</evidence>
<comment type="similarity">
    <text evidence="2">Belongs to the neuropilin family.</text>
</comment>
<evidence type="ECO:0000256" key="12">
    <source>
        <dbReference type="ARBA" id="ARBA00022989"/>
    </source>
</evidence>
<evidence type="ECO:0000259" key="27">
    <source>
        <dbReference type="PROSITE" id="PS51828"/>
    </source>
</evidence>
<evidence type="ECO:0000259" key="22">
    <source>
        <dbReference type="PROSITE" id="PS50022"/>
    </source>
</evidence>
<comment type="caution">
    <text evidence="28">The sequence shown here is derived from an EMBL/GenBank/DDBJ whole genome shotgun (WGS) entry which is preliminary data.</text>
</comment>
<feature type="domain" description="MAM" evidence="24">
    <location>
        <begin position="1771"/>
        <end position="1929"/>
    </location>
</feature>
<dbReference type="SUPFAM" id="SSF49854">
    <property type="entry name" value="Spermadhesin, CUB domain"/>
    <property type="match status" value="1"/>
</dbReference>
<dbReference type="Gene3D" id="4.10.400.10">
    <property type="entry name" value="Low-density Lipoprotein Receptor"/>
    <property type="match status" value="2"/>
</dbReference>
<feature type="disulfide bond" evidence="17">
    <location>
        <begin position="1641"/>
        <end position="1659"/>
    </location>
</feature>
<dbReference type="PANTHER" id="PTHR24543:SF325">
    <property type="entry name" value="F5_8 TYPE C DOMAIN-CONTAINING PROTEIN"/>
    <property type="match status" value="1"/>
</dbReference>
<dbReference type="InterPro" id="IPR000719">
    <property type="entry name" value="Prot_kinase_dom"/>
</dbReference>
<dbReference type="FunFam" id="2.60.120.260:FF:000016">
    <property type="entry name" value="Contactin-associated protein-like 4 isoform 1"/>
    <property type="match status" value="5"/>
</dbReference>
<dbReference type="InterPro" id="IPR032675">
    <property type="entry name" value="LRR_dom_sf"/>
</dbReference>
<dbReference type="CDD" id="cd00057">
    <property type="entry name" value="FA58C"/>
    <property type="match status" value="5"/>
</dbReference>
<dbReference type="InterPro" id="IPR000276">
    <property type="entry name" value="GPCR_Rhodpsn"/>
</dbReference>
<feature type="transmembrane region" description="Helical" evidence="19">
    <location>
        <begin position="3821"/>
        <end position="3844"/>
    </location>
</feature>
<feature type="transmembrane region" description="Helical" evidence="19">
    <location>
        <begin position="3761"/>
        <end position="3787"/>
    </location>
</feature>
<dbReference type="InterPro" id="IPR006585">
    <property type="entry name" value="FTP1"/>
</dbReference>
<dbReference type="PROSITE" id="PS51828">
    <property type="entry name" value="PTX_2"/>
    <property type="match status" value="1"/>
</dbReference>
<feature type="domain" description="C-type lectin" evidence="23">
    <location>
        <begin position="576"/>
        <end position="702"/>
    </location>
</feature>
<dbReference type="CDD" id="cd06263">
    <property type="entry name" value="MAM"/>
    <property type="match status" value="3"/>
</dbReference>
<dbReference type="InterPro" id="IPR001304">
    <property type="entry name" value="C-type_lectin-like"/>
</dbReference>
<feature type="domain" description="C-type lectin" evidence="23">
    <location>
        <begin position="927"/>
        <end position="1047"/>
    </location>
</feature>
<dbReference type="SMART" id="SM00369">
    <property type="entry name" value="LRR_TYP"/>
    <property type="match status" value="7"/>
</dbReference>
<dbReference type="Pfam" id="PF13855">
    <property type="entry name" value="LRR_8"/>
    <property type="match status" value="2"/>
</dbReference>
<feature type="domain" description="CUB" evidence="20">
    <location>
        <begin position="3243"/>
        <end position="3355"/>
    </location>
</feature>
<feature type="domain" description="F5/8 type C" evidence="22">
    <location>
        <begin position="2080"/>
        <end position="2235"/>
    </location>
</feature>
<dbReference type="GO" id="GO:0004930">
    <property type="term" value="F:G protein-coupled receptor activity"/>
    <property type="evidence" value="ECO:0007669"/>
    <property type="project" value="UniProtKB-KW"/>
</dbReference>
<organism evidence="28 29">
    <name type="scientific">Pocillopora meandrina</name>
    <dbReference type="NCBI Taxonomy" id="46732"/>
    <lineage>
        <taxon>Eukaryota</taxon>
        <taxon>Metazoa</taxon>
        <taxon>Cnidaria</taxon>
        <taxon>Anthozoa</taxon>
        <taxon>Hexacorallia</taxon>
        <taxon>Scleractinia</taxon>
        <taxon>Astrocoeniina</taxon>
        <taxon>Pocilloporidae</taxon>
        <taxon>Pocillopora</taxon>
    </lineage>
</organism>
<dbReference type="PROSITE" id="PS01209">
    <property type="entry name" value="LDLRA_1"/>
    <property type="match status" value="1"/>
</dbReference>
<dbReference type="InterPro" id="IPR002172">
    <property type="entry name" value="LDrepeatLR_classA_rpt"/>
</dbReference>
<dbReference type="Gene3D" id="2.60.120.200">
    <property type="match status" value="8"/>
</dbReference>
<dbReference type="PRINTS" id="PR00237">
    <property type="entry name" value="GPCRRHODOPSN"/>
</dbReference>
<dbReference type="Pfam" id="PF00001">
    <property type="entry name" value="7tm_1"/>
    <property type="match status" value="1"/>
</dbReference>
<dbReference type="InterPro" id="IPR001759">
    <property type="entry name" value="PTX_dom"/>
</dbReference>
<feature type="domain" description="MAM" evidence="24">
    <location>
        <begin position="3084"/>
        <end position="3234"/>
    </location>
</feature>
<dbReference type="GO" id="GO:0007399">
    <property type="term" value="P:nervous system development"/>
    <property type="evidence" value="ECO:0007669"/>
    <property type="project" value="UniProtKB-KW"/>
</dbReference>
<dbReference type="InterPro" id="IPR017452">
    <property type="entry name" value="GPCR_Rhodpsn_7TM"/>
</dbReference>
<feature type="disulfide bond" evidence="17">
    <location>
        <begin position="1670"/>
        <end position="1682"/>
    </location>
</feature>
<keyword evidence="8" id="KW-0677">Repeat</keyword>
<keyword evidence="11" id="KW-0524">Neurogenesis</keyword>
<keyword evidence="18" id="KW-0297">G-protein coupled receptor</keyword>
<feature type="domain" description="MAM" evidence="24">
    <location>
        <begin position="114"/>
        <end position="263"/>
    </location>
</feature>
<comment type="caution">
    <text evidence="16">Lacks conserved residue(s) required for the propagation of feature annotation.</text>
</comment>
<evidence type="ECO:0000256" key="14">
    <source>
        <dbReference type="ARBA" id="ARBA00023157"/>
    </source>
</evidence>
<dbReference type="InterPro" id="IPR003591">
    <property type="entry name" value="Leu-rich_rpt_typical-subtyp"/>
</dbReference>
<evidence type="ECO:0000259" key="24">
    <source>
        <dbReference type="PROSITE" id="PS50060"/>
    </source>
</evidence>
<dbReference type="Pfam" id="PF00354">
    <property type="entry name" value="Pentaxin"/>
    <property type="match status" value="1"/>
</dbReference>
<evidence type="ECO:0000256" key="11">
    <source>
        <dbReference type="ARBA" id="ARBA00022902"/>
    </source>
</evidence>
<dbReference type="InterPro" id="IPR000998">
    <property type="entry name" value="MAM_dom"/>
</dbReference>
<evidence type="ECO:0000256" key="2">
    <source>
        <dbReference type="ARBA" id="ARBA00006078"/>
    </source>
</evidence>
<dbReference type="InterPro" id="IPR037524">
    <property type="entry name" value="PA14/GLEYA"/>
</dbReference>
<dbReference type="Gene3D" id="1.10.510.10">
    <property type="entry name" value="Transferase(Phosphotransferase) domain 1"/>
    <property type="match status" value="1"/>
</dbReference>
<dbReference type="GO" id="GO:0046872">
    <property type="term" value="F:metal ion binding"/>
    <property type="evidence" value="ECO:0007669"/>
    <property type="project" value="UniProtKB-KW"/>
</dbReference>
<evidence type="ECO:0000256" key="16">
    <source>
        <dbReference type="PROSITE-ProRule" id="PRU00059"/>
    </source>
</evidence>
<dbReference type="CDD" id="cd00041">
    <property type="entry name" value="CUB"/>
    <property type="match status" value="1"/>
</dbReference>
<dbReference type="SMART" id="SM00034">
    <property type="entry name" value="CLECT"/>
    <property type="match status" value="2"/>
</dbReference>
<dbReference type="SMART" id="SM00042">
    <property type="entry name" value="CUB"/>
    <property type="match status" value="1"/>
</dbReference>
<dbReference type="PROSITE" id="PS50041">
    <property type="entry name" value="C_TYPE_LECTIN_2"/>
    <property type="match status" value="2"/>
</dbReference>
<dbReference type="GO" id="GO:0005524">
    <property type="term" value="F:ATP binding"/>
    <property type="evidence" value="ECO:0007669"/>
    <property type="project" value="InterPro"/>
</dbReference>
<feature type="disulfide bond" evidence="17">
    <location>
        <begin position="1689"/>
        <end position="1704"/>
    </location>
</feature>
<dbReference type="PROSITE" id="PS51820">
    <property type="entry name" value="PA14"/>
    <property type="match status" value="1"/>
</dbReference>
<keyword evidence="5" id="KW-0358">Heparin-binding</keyword>
<evidence type="ECO:0000256" key="13">
    <source>
        <dbReference type="ARBA" id="ARBA00023136"/>
    </source>
</evidence>
<dbReference type="PROSITE" id="PS00237">
    <property type="entry name" value="G_PROTEIN_RECEP_F1_1"/>
    <property type="match status" value="1"/>
</dbReference>
<dbReference type="InterPro" id="IPR016186">
    <property type="entry name" value="C-type_lectin-like/link_sf"/>
</dbReference>
<dbReference type="Gene3D" id="3.80.10.10">
    <property type="entry name" value="Ribonuclease Inhibitor"/>
    <property type="match status" value="1"/>
</dbReference>
<dbReference type="SMART" id="SM00192">
    <property type="entry name" value="LDLa"/>
    <property type="match status" value="2"/>
</dbReference>
<dbReference type="Gene3D" id="1.20.1070.10">
    <property type="entry name" value="Rhodopsin 7-helix transmembrane proteins"/>
    <property type="match status" value="1"/>
</dbReference>
<feature type="domain" description="G-protein coupled receptors family 1 profile" evidence="25">
    <location>
        <begin position="3655"/>
        <end position="3919"/>
    </location>
</feature>
<dbReference type="InterPro" id="IPR011009">
    <property type="entry name" value="Kinase-like_dom_sf"/>
</dbReference>
<dbReference type="InterPro" id="IPR013320">
    <property type="entry name" value="ConA-like_dom_sf"/>
</dbReference>
<evidence type="ECO:0000256" key="1">
    <source>
        <dbReference type="ARBA" id="ARBA00004370"/>
    </source>
</evidence>
<keyword evidence="29" id="KW-1185">Reference proteome</keyword>
<evidence type="ECO:0000256" key="3">
    <source>
        <dbReference type="ARBA" id="ARBA00022473"/>
    </source>
</evidence>
<evidence type="ECO:0000256" key="10">
    <source>
        <dbReference type="ARBA" id="ARBA00022837"/>
    </source>
</evidence>
<feature type="domain" description="MAM" evidence="24">
    <location>
        <begin position="1"/>
        <end position="102"/>
    </location>
</feature>
<keyword evidence="13 19" id="KW-0472">Membrane</keyword>
<dbReference type="GO" id="GO:0004672">
    <property type="term" value="F:protein kinase activity"/>
    <property type="evidence" value="ECO:0007669"/>
    <property type="project" value="InterPro"/>
</dbReference>
<accession>A0AAU9VSF4</accession>
<dbReference type="SUPFAM" id="SSF52058">
    <property type="entry name" value="L domain-like"/>
    <property type="match status" value="1"/>
</dbReference>
<evidence type="ECO:0000259" key="25">
    <source>
        <dbReference type="PROSITE" id="PS50262"/>
    </source>
</evidence>
<dbReference type="GO" id="GO:0016020">
    <property type="term" value="C:membrane"/>
    <property type="evidence" value="ECO:0007669"/>
    <property type="project" value="UniProtKB-SubCell"/>
</dbReference>
<dbReference type="Gene3D" id="2.60.120.260">
    <property type="entry name" value="Galactose-binding domain-like"/>
    <property type="match status" value="6"/>
</dbReference>
<reference evidence="28 29" key="1">
    <citation type="submission" date="2022-05" db="EMBL/GenBank/DDBJ databases">
        <authorList>
            <consortium name="Genoscope - CEA"/>
            <person name="William W."/>
        </authorList>
    </citation>
    <scope>NUCLEOTIDE SEQUENCE [LARGE SCALE GENOMIC DNA]</scope>
</reference>
<dbReference type="PROSITE" id="PS01286">
    <property type="entry name" value="FA58C_2"/>
    <property type="match status" value="3"/>
</dbReference>
<evidence type="ECO:0000256" key="4">
    <source>
        <dbReference type="ARBA" id="ARBA00022614"/>
    </source>
</evidence>
<feature type="domain" description="MAM" evidence="24">
    <location>
        <begin position="273"/>
        <end position="430"/>
    </location>
</feature>
<keyword evidence="10" id="KW-0106">Calcium</keyword>